<keyword evidence="5 6" id="KW-0472">Membrane</keyword>
<keyword evidence="4 6" id="KW-1133">Transmembrane helix</keyword>
<dbReference type="RefSeq" id="WP_181495546.1">
    <property type="nucleotide sequence ID" value="NZ_CP032152.1"/>
</dbReference>
<keyword evidence="3 6" id="KW-0812">Transmembrane</keyword>
<dbReference type="EMBL" id="CP032152">
    <property type="protein sequence ID" value="AXY67253.1"/>
    <property type="molecule type" value="Genomic_DNA"/>
</dbReference>
<evidence type="ECO:0000256" key="5">
    <source>
        <dbReference type="ARBA" id="ARBA00023136"/>
    </source>
</evidence>
<comment type="similarity">
    <text evidence="2">Belongs to the Tic20 family.</text>
</comment>
<feature type="transmembrane region" description="Helical" evidence="6">
    <location>
        <begin position="118"/>
        <end position="135"/>
    </location>
</feature>
<dbReference type="KEGG" id="tsq:D3A95_00915"/>
<proteinExistence type="inferred from homology"/>
<sequence>MTWRATTTVPDRIFASLAYLLPLFYVMPFGGFLFDLFPPLQALVLVVLPVALIYSIPFAGLLVFMLLYLLVVRNNRVSLFIRYNTMQALLMGIVLFIVQLLVQLLIRVASFDLLIKVLFNFVFIATVIGVGYAVVQSVRGIYAEIPTLSDATKSQVF</sequence>
<evidence type="ECO:0008006" key="9">
    <source>
        <dbReference type="Google" id="ProtNLM"/>
    </source>
</evidence>
<accession>A0A3B7M9E9</accession>
<feature type="transmembrane region" description="Helical" evidence="6">
    <location>
        <begin position="12"/>
        <end position="34"/>
    </location>
</feature>
<dbReference type="InterPro" id="IPR005691">
    <property type="entry name" value="Tic20"/>
</dbReference>
<dbReference type="AlphaFoldDB" id="A0A3B7M9E9"/>
<name>A0A3B7M9E9_9CYAN</name>
<reference evidence="8" key="1">
    <citation type="submission" date="2018-09" db="EMBL/GenBank/DDBJ databases">
        <title>Complete genome sequence of thermophilic cyanobacteria strain Thermosynechococcus elongatus PKUAC-SCTE542.</title>
        <authorList>
            <person name="Liang Y."/>
            <person name="Tang J."/>
            <person name="Daroch M."/>
        </authorList>
    </citation>
    <scope>NUCLEOTIDE SEQUENCE [LARGE SCALE GENOMIC DNA]</scope>
    <source>
        <strain evidence="8">E542</strain>
    </source>
</reference>
<evidence type="ECO:0000256" key="4">
    <source>
        <dbReference type="ARBA" id="ARBA00022989"/>
    </source>
</evidence>
<dbReference type="PANTHER" id="PTHR33510">
    <property type="entry name" value="PROTEIN TIC 20-II, CHLOROPLASTIC"/>
    <property type="match status" value="1"/>
</dbReference>
<evidence type="ECO:0000313" key="8">
    <source>
        <dbReference type="Proteomes" id="UP000261812"/>
    </source>
</evidence>
<feature type="transmembrane region" description="Helical" evidence="6">
    <location>
        <begin position="83"/>
        <end position="106"/>
    </location>
</feature>
<evidence type="ECO:0000256" key="2">
    <source>
        <dbReference type="ARBA" id="ARBA00009596"/>
    </source>
</evidence>
<dbReference type="GO" id="GO:0016020">
    <property type="term" value="C:membrane"/>
    <property type="evidence" value="ECO:0007669"/>
    <property type="project" value="UniProtKB-SubCell"/>
</dbReference>
<protein>
    <recommendedName>
        <fullName evidence="9">DUF4870 domain-containing protein</fullName>
    </recommendedName>
</protein>
<evidence type="ECO:0000256" key="6">
    <source>
        <dbReference type="SAM" id="Phobius"/>
    </source>
</evidence>
<keyword evidence="8" id="KW-1185">Reference proteome</keyword>
<evidence type="ECO:0000313" key="7">
    <source>
        <dbReference type="EMBL" id="AXY67253.1"/>
    </source>
</evidence>
<dbReference type="PANTHER" id="PTHR33510:SF5">
    <property type="entry name" value="PROTEIN TIC 20-II, CHLOROPLASTIC"/>
    <property type="match status" value="1"/>
</dbReference>
<feature type="transmembrane region" description="Helical" evidence="6">
    <location>
        <begin position="40"/>
        <end position="71"/>
    </location>
</feature>
<dbReference type="Pfam" id="PF16166">
    <property type="entry name" value="TIC20"/>
    <property type="match status" value="1"/>
</dbReference>
<comment type="subcellular location">
    <subcellularLocation>
        <location evidence="1">Membrane</location>
        <topology evidence="1">Multi-pass membrane protein</topology>
    </subcellularLocation>
</comment>
<organism evidence="7 8">
    <name type="scientific">Thermosynechococcus sichuanensis E542</name>
    <dbReference type="NCBI Taxonomy" id="2016101"/>
    <lineage>
        <taxon>Bacteria</taxon>
        <taxon>Bacillati</taxon>
        <taxon>Cyanobacteriota</taxon>
        <taxon>Cyanophyceae</taxon>
        <taxon>Acaryochloridales</taxon>
        <taxon>Thermosynechococcaceae</taxon>
        <taxon>Thermosynechococcus</taxon>
        <taxon>Thermosynechococcus sichuanensis</taxon>
    </lineage>
</organism>
<evidence type="ECO:0000256" key="3">
    <source>
        <dbReference type="ARBA" id="ARBA00022692"/>
    </source>
</evidence>
<evidence type="ECO:0000256" key="1">
    <source>
        <dbReference type="ARBA" id="ARBA00004141"/>
    </source>
</evidence>
<gene>
    <name evidence="7" type="ORF">D3A95_00915</name>
</gene>
<dbReference type="Proteomes" id="UP000261812">
    <property type="component" value="Chromosome"/>
</dbReference>